<organism evidence="3 4">
    <name type="scientific">Phialocephala subalpina</name>
    <dbReference type="NCBI Taxonomy" id="576137"/>
    <lineage>
        <taxon>Eukaryota</taxon>
        <taxon>Fungi</taxon>
        <taxon>Dikarya</taxon>
        <taxon>Ascomycota</taxon>
        <taxon>Pezizomycotina</taxon>
        <taxon>Leotiomycetes</taxon>
        <taxon>Helotiales</taxon>
        <taxon>Mollisiaceae</taxon>
        <taxon>Phialocephala</taxon>
        <taxon>Phialocephala fortinii species complex</taxon>
    </lineage>
</organism>
<evidence type="ECO:0000256" key="1">
    <source>
        <dbReference type="ARBA" id="ARBA00006484"/>
    </source>
</evidence>
<reference evidence="3 4" key="1">
    <citation type="submission" date="2016-03" db="EMBL/GenBank/DDBJ databases">
        <authorList>
            <person name="Ploux O."/>
        </authorList>
    </citation>
    <scope>NUCLEOTIDE SEQUENCE [LARGE SCALE GENOMIC DNA]</scope>
    <source>
        <strain evidence="3 4">UAMH 11012</strain>
    </source>
</reference>
<dbReference type="InterPro" id="IPR036291">
    <property type="entry name" value="NAD(P)-bd_dom_sf"/>
</dbReference>
<dbReference type="PANTHER" id="PTHR44229:SF4">
    <property type="entry name" value="15-HYDROXYPROSTAGLANDIN DEHYDROGENASE [NAD(+)]"/>
    <property type="match status" value="1"/>
</dbReference>
<evidence type="ECO:0000313" key="3">
    <source>
        <dbReference type="EMBL" id="CZR65130.1"/>
    </source>
</evidence>
<accession>A0A1L7XJA6</accession>
<dbReference type="OrthoDB" id="5371740at2759"/>
<comment type="similarity">
    <text evidence="1">Belongs to the short-chain dehydrogenases/reductases (SDR) family.</text>
</comment>
<dbReference type="Gene3D" id="3.40.50.720">
    <property type="entry name" value="NAD(P)-binding Rossmann-like Domain"/>
    <property type="match status" value="1"/>
</dbReference>
<dbReference type="SUPFAM" id="SSF51735">
    <property type="entry name" value="NAD(P)-binding Rossmann-fold domains"/>
    <property type="match status" value="1"/>
</dbReference>
<proteinExistence type="inferred from homology"/>
<dbReference type="InterPro" id="IPR002347">
    <property type="entry name" value="SDR_fam"/>
</dbReference>
<dbReference type="PRINTS" id="PR00081">
    <property type="entry name" value="GDHRDH"/>
</dbReference>
<dbReference type="Pfam" id="PF00106">
    <property type="entry name" value="adh_short"/>
    <property type="match status" value="1"/>
</dbReference>
<dbReference type="GO" id="GO:0005737">
    <property type="term" value="C:cytoplasm"/>
    <property type="evidence" value="ECO:0007669"/>
    <property type="project" value="TreeGrafter"/>
</dbReference>
<dbReference type="AlphaFoldDB" id="A0A1L7XJA6"/>
<dbReference type="GO" id="GO:0016616">
    <property type="term" value="F:oxidoreductase activity, acting on the CH-OH group of donors, NAD or NADP as acceptor"/>
    <property type="evidence" value="ECO:0007669"/>
    <property type="project" value="TreeGrafter"/>
</dbReference>
<dbReference type="PANTHER" id="PTHR44229">
    <property type="entry name" value="15-HYDROXYPROSTAGLANDIN DEHYDROGENASE [NAD(+)]"/>
    <property type="match status" value="1"/>
</dbReference>
<dbReference type="EMBL" id="FJOG01000029">
    <property type="protein sequence ID" value="CZR65130.1"/>
    <property type="molecule type" value="Genomic_DNA"/>
</dbReference>
<keyword evidence="2" id="KW-0560">Oxidoreductase</keyword>
<name>A0A1L7XJA6_9HELO</name>
<dbReference type="Proteomes" id="UP000184330">
    <property type="component" value="Unassembled WGS sequence"/>
</dbReference>
<keyword evidence="4" id="KW-1185">Reference proteome</keyword>
<dbReference type="STRING" id="576137.A0A1L7XJA6"/>
<protein>
    <submittedName>
        <fullName evidence="3">Related to 15-hydroxyprostaglandin dehydrogenase (NAD(+))</fullName>
    </submittedName>
</protein>
<evidence type="ECO:0000313" key="4">
    <source>
        <dbReference type="Proteomes" id="UP000184330"/>
    </source>
</evidence>
<gene>
    <name evidence="3" type="ORF">PAC_15030</name>
</gene>
<sequence length="277" mass="30516">MSRPVALITGGASGIGLALTKHLLAQGWKVVIADISEETGKALEKELGSSTSFVRADVTSYSDQIAMFKHAFTWGENRLDFFAANAGVDDRQDMHMSAEDLDENGDPKPLNLTTMDVDLTAVIQGCWIYKHYARKNAKRGGKIVITSSIAGLYASPINPQYSTAKAGCVALARCIGPPFLKNENITVNVICPAFIMTALCPPKIRELFPKDQITPMETCLNAYDKFLQHGTLTGQVAELSIENVIFRKQVDYANENQRWMLEDALKVWQQAYGDPPQ</sequence>
<evidence type="ECO:0000256" key="2">
    <source>
        <dbReference type="ARBA" id="ARBA00023002"/>
    </source>
</evidence>